<dbReference type="AlphaFoldDB" id="A0A564YTB8"/>
<reference evidence="1 2" key="1">
    <citation type="submission" date="2019-07" db="EMBL/GenBank/DDBJ databases">
        <authorList>
            <person name="Jastrzebski P J."/>
            <person name="Paukszto L."/>
            <person name="Jastrzebski P J."/>
        </authorList>
    </citation>
    <scope>NUCLEOTIDE SEQUENCE [LARGE SCALE GENOMIC DNA]</scope>
    <source>
        <strain evidence="1 2">WMS-il1</strain>
    </source>
</reference>
<feature type="non-terminal residue" evidence="1">
    <location>
        <position position="1"/>
    </location>
</feature>
<evidence type="ECO:0000313" key="2">
    <source>
        <dbReference type="Proteomes" id="UP000321570"/>
    </source>
</evidence>
<protein>
    <submittedName>
        <fullName evidence="1">Uncharacterized protein</fullName>
    </submittedName>
</protein>
<name>A0A564YTB8_HYMDI</name>
<gene>
    <name evidence="1" type="ORF">WMSIL1_LOCUS8568</name>
</gene>
<evidence type="ECO:0000313" key="1">
    <source>
        <dbReference type="EMBL" id="VUZ49953.1"/>
    </source>
</evidence>
<keyword evidence="2" id="KW-1185">Reference proteome</keyword>
<dbReference type="EMBL" id="CABIJS010000333">
    <property type="protein sequence ID" value="VUZ49953.1"/>
    <property type="molecule type" value="Genomic_DNA"/>
</dbReference>
<organism evidence="1 2">
    <name type="scientific">Hymenolepis diminuta</name>
    <name type="common">Rat tapeworm</name>
    <dbReference type="NCBI Taxonomy" id="6216"/>
    <lineage>
        <taxon>Eukaryota</taxon>
        <taxon>Metazoa</taxon>
        <taxon>Spiralia</taxon>
        <taxon>Lophotrochozoa</taxon>
        <taxon>Platyhelminthes</taxon>
        <taxon>Cestoda</taxon>
        <taxon>Eucestoda</taxon>
        <taxon>Cyclophyllidea</taxon>
        <taxon>Hymenolepididae</taxon>
        <taxon>Hymenolepis</taxon>
    </lineage>
</organism>
<proteinExistence type="predicted"/>
<dbReference type="Proteomes" id="UP000321570">
    <property type="component" value="Unassembled WGS sequence"/>
</dbReference>
<accession>A0A564YTB8</accession>
<sequence length="68" mass="7885">PSEREALCKEQIEYLAGVGLIHKKQNEKEVQKRREKCLIEHPEFTAIIKDNTGFKVPTDLSPQKIKRP</sequence>